<evidence type="ECO:0000259" key="7">
    <source>
        <dbReference type="PROSITE" id="PS50109"/>
    </source>
</evidence>
<evidence type="ECO:0000256" key="2">
    <source>
        <dbReference type="ARBA" id="ARBA00012438"/>
    </source>
</evidence>
<evidence type="ECO:0000313" key="8">
    <source>
        <dbReference type="EMBL" id="MBP4138835.1"/>
    </source>
</evidence>
<evidence type="ECO:0000256" key="4">
    <source>
        <dbReference type="ARBA" id="ARBA00022679"/>
    </source>
</evidence>
<dbReference type="PANTHER" id="PTHR43047">
    <property type="entry name" value="TWO-COMPONENT HISTIDINE PROTEIN KINASE"/>
    <property type="match status" value="1"/>
</dbReference>
<name>A0A941AX85_9FLAO</name>
<proteinExistence type="predicted"/>
<dbReference type="InterPro" id="IPR005467">
    <property type="entry name" value="His_kinase_dom"/>
</dbReference>
<dbReference type="InterPro" id="IPR004358">
    <property type="entry name" value="Sig_transdc_His_kin-like_C"/>
</dbReference>
<dbReference type="SMART" id="SM00388">
    <property type="entry name" value="HisKA"/>
    <property type="match status" value="1"/>
</dbReference>
<dbReference type="Gene3D" id="3.30.565.10">
    <property type="entry name" value="Histidine kinase-like ATPase, C-terminal domain"/>
    <property type="match status" value="1"/>
</dbReference>
<sequence length="570" mass="65132">MRLKFEYRKAIHYTLLCCVIILQMAVIFIWYHQTSNEDKIAKKFDEMAVLDKLSEFTIKVNNSFIISQGYFYDYLNTKDEKALNKYTNSLKQMSFLIDSLESITKNNNALKETLLKRDQTQLDISLLKHAIDSVLDHGLKSGSNQQSRIADFTKFESEKIIDSIKVHSTLKIDSIAKKGLLARLGSAIAGKTEIQKEQLNIVVTMKYKNKVVSGSLEEQIANLFAETNAFYKTEFDKIKSTFSNLREKDQELIGVNKDVFKLSQSILPSYINTINDLQKKNKENILNQYEVNKSVRSYHIVILILLMLFITIMLLNFTRISFDYEKRLTIAQQKISQSLSFKNRIMGMISHEIRSPLSIISIYSSIIDSMVKEKEAKEVFKSIEFTTNSLLLLANQILAYSKDENRKFDLQHKEIMLKSELDQIISSLAYLAESKGNKVEMQSNIDANCKVYSDAGKIHQLFYNIIGNANKFTKNGLILVVLDLEDKSNLEYNLKVSVKDNGIGIADQDLKNIFESYYQGMVSEKVYDLGVGLGLNLCREIVTLFGGEIHVESQEGKGTTITFSLLLNKM</sequence>
<keyword evidence="6" id="KW-0472">Membrane</keyword>
<dbReference type="SUPFAM" id="SSF47384">
    <property type="entry name" value="Homodimeric domain of signal transducing histidine kinase"/>
    <property type="match status" value="1"/>
</dbReference>
<feature type="transmembrane region" description="Helical" evidence="6">
    <location>
        <begin position="12"/>
        <end position="31"/>
    </location>
</feature>
<dbReference type="InterPro" id="IPR003661">
    <property type="entry name" value="HisK_dim/P_dom"/>
</dbReference>
<dbReference type="InterPro" id="IPR003594">
    <property type="entry name" value="HATPase_dom"/>
</dbReference>
<keyword evidence="6" id="KW-0812">Transmembrane</keyword>
<dbReference type="InterPro" id="IPR036097">
    <property type="entry name" value="HisK_dim/P_sf"/>
</dbReference>
<dbReference type="EC" id="2.7.13.3" evidence="2"/>
<keyword evidence="5 8" id="KW-0418">Kinase</keyword>
<dbReference type="SUPFAM" id="SSF55874">
    <property type="entry name" value="ATPase domain of HSP90 chaperone/DNA topoisomerase II/histidine kinase"/>
    <property type="match status" value="1"/>
</dbReference>
<evidence type="ECO:0000313" key="9">
    <source>
        <dbReference type="Proteomes" id="UP000675047"/>
    </source>
</evidence>
<dbReference type="Gene3D" id="1.10.287.130">
    <property type="match status" value="1"/>
</dbReference>
<dbReference type="GO" id="GO:0005886">
    <property type="term" value="C:plasma membrane"/>
    <property type="evidence" value="ECO:0007669"/>
    <property type="project" value="TreeGrafter"/>
</dbReference>
<keyword evidence="4" id="KW-0808">Transferase</keyword>
<dbReference type="Proteomes" id="UP000675047">
    <property type="component" value="Unassembled WGS sequence"/>
</dbReference>
<comment type="catalytic activity">
    <reaction evidence="1">
        <text>ATP + protein L-histidine = ADP + protein N-phospho-L-histidine.</text>
        <dbReference type="EC" id="2.7.13.3"/>
    </reaction>
</comment>
<keyword evidence="3" id="KW-0597">Phosphoprotein</keyword>
<dbReference type="AlphaFoldDB" id="A0A941AX85"/>
<accession>A0A941AX85</accession>
<dbReference type="RefSeq" id="WP_210666823.1">
    <property type="nucleotide sequence ID" value="NZ_JAGFBV010000018.1"/>
</dbReference>
<evidence type="ECO:0000256" key="3">
    <source>
        <dbReference type="ARBA" id="ARBA00022553"/>
    </source>
</evidence>
<dbReference type="Pfam" id="PF02518">
    <property type="entry name" value="HATPase_c"/>
    <property type="match status" value="1"/>
</dbReference>
<dbReference type="GO" id="GO:0009927">
    <property type="term" value="F:histidine phosphotransfer kinase activity"/>
    <property type="evidence" value="ECO:0007669"/>
    <property type="project" value="TreeGrafter"/>
</dbReference>
<protein>
    <recommendedName>
        <fullName evidence="2">histidine kinase</fullName>
        <ecNumber evidence="2">2.7.13.3</ecNumber>
    </recommendedName>
</protein>
<dbReference type="SMART" id="SM00387">
    <property type="entry name" value="HATPase_c"/>
    <property type="match status" value="1"/>
</dbReference>
<keyword evidence="9" id="KW-1185">Reference proteome</keyword>
<dbReference type="InterPro" id="IPR036890">
    <property type="entry name" value="HATPase_C_sf"/>
</dbReference>
<evidence type="ECO:0000256" key="1">
    <source>
        <dbReference type="ARBA" id="ARBA00000085"/>
    </source>
</evidence>
<feature type="domain" description="Histidine kinase" evidence="7">
    <location>
        <begin position="348"/>
        <end position="569"/>
    </location>
</feature>
<dbReference type="PANTHER" id="PTHR43047:SF66">
    <property type="entry name" value="HISKA"/>
    <property type="match status" value="1"/>
</dbReference>
<dbReference type="Pfam" id="PF00512">
    <property type="entry name" value="HisKA"/>
    <property type="match status" value="1"/>
</dbReference>
<comment type="caution">
    <text evidence="8">The sequence shown here is derived from an EMBL/GenBank/DDBJ whole genome shotgun (WGS) entry which is preliminary data.</text>
</comment>
<evidence type="ECO:0000256" key="6">
    <source>
        <dbReference type="SAM" id="Phobius"/>
    </source>
</evidence>
<dbReference type="PRINTS" id="PR00344">
    <property type="entry name" value="BCTRLSENSOR"/>
</dbReference>
<evidence type="ECO:0000256" key="5">
    <source>
        <dbReference type="ARBA" id="ARBA00022777"/>
    </source>
</evidence>
<dbReference type="GO" id="GO:0000155">
    <property type="term" value="F:phosphorelay sensor kinase activity"/>
    <property type="evidence" value="ECO:0007669"/>
    <property type="project" value="InterPro"/>
</dbReference>
<reference evidence="8 9" key="1">
    <citation type="submission" date="2021-03" db="EMBL/GenBank/DDBJ databases">
        <title>Flavobacterium Flabelliformis Sp. Nov. And Flavobacterium Geliluteum Sp. Nov., Two Novel Multidrug Resistant Psychrophilic Species Isolated From Antarctica.</title>
        <authorList>
            <person name="Kralova S."/>
            <person name="Busse H.J."/>
            <person name="Bezdicek M."/>
            <person name="Nykrynova M."/>
            <person name="Kroupova E."/>
            <person name="Krsek D."/>
            <person name="Sedlacek I."/>
        </authorList>
    </citation>
    <scope>NUCLEOTIDE SEQUENCE [LARGE SCALE GENOMIC DNA]</scope>
    <source>
        <strain evidence="8 9">P7388</strain>
    </source>
</reference>
<dbReference type="PROSITE" id="PS50109">
    <property type="entry name" value="HIS_KIN"/>
    <property type="match status" value="1"/>
</dbReference>
<keyword evidence="6" id="KW-1133">Transmembrane helix</keyword>
<gene>
    <name evidence="8" type="ORF">J3495_12155</name>
</gene>
<dbReference type="EMBL" id="JAGFBV010000018">
    <property type="protein sequence ID" value="MBP4138835.1"/>
    <property type="molecule type" value="Genomic_DNA"/>
</dbReference>
<feature type="transmembrane region" description="Helical" evidence="6">
    <location>
        <begin position="298"/>
        <end position="317"/>
    </location>
</feature>
<organism evidence="8 9">
    <name type="scientific">Flavobacterium geliluteum</name>
    <dbReference type="NCBI Taxonomy" id="2816120"/>
    <lineage>
        <taxon>Bacteria</taxon>
        <taxon>Pseudomonadati</taxon>
        <taxon>Bacteroidota</taxon>
        <taxon>Flavobacteriia</taxon>
        <taxon>Flavobacteriales</taxon>
        <taxon>Flavobacteriaceae</taxon>
        <taxon>Flavobacterium</taxon>
    </lineage>
</organism>